<dbReference type="InterPro" id="IPR052170">
    <property type="entry name" value="M29_Exopeptidase"/>
</dbReference>
<dbReference type="SUPFAM" id="SSF144052">
    <property type="entry name" value="Thermophilic metalloprotease-like"/>
    <property type="match status" value="1"/>
</dbReference>
<organism evidence="2 3">
    <name type="scientific">Sporosarcina ureilytica</name>
    <dbReference type="NCBI Taxonomy" id="298596"/>
    <lineage>
        <taxon>Bacteria</taxon>
        <taxon>Bacillati</taxon>
        <taxon>Bacillota</taxon>
        <taxon>Bacilli</taxon>
        <taxon>Bacillales</taxon>
        <taxon>Caryophanaceae</taxon>
        <taxon>Sporosarcina</taxon>
    </lineage>
</organism>
<dbReference type="EMBL" id="CP017560">
    <property type="protein sequence ID" value="AOV08728.1"/>
    <property type="molecule type" value="Genomic_DNA"/>
</dbReference>
<reference evidence="2 3" key="1">
    <citation type="submission" date="2016-09" db="EMBL/GenBank/DDBJ databases">
        <title>Complete genome sequence of the Lysinibacillus sphaericus LMG 22257, a specie of Bacillus with ureolytic activity that can effectively biodeposit calcium carbonate.</title>
        <authorList>
            <person name="Yan W."/>
        </authorList>
    </citation>
    <scope>NUCLEOTIDE SEQUENCE [LARGE SCALE GENOMIC DNA]</scope>
    <source>
        <strain evidence="2 3">LMG 22257</strain>
    </source>
</reference>
<accession>A0A1D8JJ42</accession>
<dbReference type="AlphaFoldDB" id="A0A1D8JJ42"/>
<keyword evidence="3" id="KW-1185">Reference proteome</keyword>
<dbReference type="GO" id="GO:0046872">
    <property type="term" value="F:metal ion binding"/>
    <property type="evidence" value="ECO:0007669"/>
    <property type="project" value="UniProtKB-KW"/>
</dbReference>
<dbReference type="KEGG" id="surl:BI350_15055"/>
<proteinExistence type="predicted"/>
<keyword evidence="1" id="KW-0479">Metal-binding</keyword>
<evidence type="ECO:0000256" key="1">
    <source>
        <dbReference type="ARBA" id="ARBA00022723"/>
    </source>
</evidence>
<dbReference type="PANTHER" id="PTHR34448">
    <property type="entry name" value="AMINOPEPTIDASE"/>
    <property type="match status" value="1"/>
</dbReference>
<evidence type="ECO:0000313" key="2">
    <source>
        <dbReference type="EMBL" id="AOV08728.1"/>
    </source>
</evidence>
<dbReference type="Proteomes" id="UP000185746">
    <property type="component" value="Chromosome"/>
</dbReference>
<evidence type="ECO:0008006" key="4">
    <source>
        <dbReference type="Google" id="ProtNLM"/>
    </source>
</evidence>
<gene>
    <name evidence="2" type="ORF">BI350_15055</name>
</gene>
<protein>
    <recommendedName>
        <fullName evidence="4">Aminopeptidase</fullName>
    </recommendedName>
</protein>
<dbReference type="PANTHER" id="PTHR34448:SF1">
    <property type="entry name" value="BLL6088 PROTEIN"/>
    <property type="match status" value="1"/>
</dbReference>
<evidence type="ECO:0000313" key="3">
    <source>
        <dbReference type="Proteomes" id="UP000185746"/>
    </source>
</evidence>
<name>A0A1D8JJ42_9BACL</name>
<sequence length="109" mass="11847">MTEGLIQITGSIADIGLIHEPMLLTIQKGRLIDATTEKGKELMHVLGREDGRLVCELGIGTNHAARLTGNILEDEKAYETVNIAFGSNHTFGGHIQTNVHIDASLHINH</sequence>